<comment type="caution">
    <text evidence="1">The sequence shown here is derived from an EMBL/GenBank/DDBJ whole genome shotgun (WGS) entry which is preliminary data.</text>
</comment>
<protein>
    <submittedName>
        <fullName evidence="1">Putative DNA-binding protein (UPF0251 family)</fullName>
    </submittedName>
</protein>
<dbReference type="RefSeq" id="WP_183591090.1">
    <property type="nucleotide sequence ID" value="NZ_JACHWR010000001.1"/>
</dbReference>
<dbReference type="Proteomes" id="UP000589626">
    <property type="component" value="Unassembled WGS sequence"/>
</dbReference>
<dbReference type="EMBL" id="JACHWR010000001">
    <property type="protein sequence ID" value="MBB3041161.1"/>
    <property type="molecule type" value="Genomic_DNA"/>
</dbReference>
<name>A0A7W4Z0V1_9ACTN</name>
<dbReference type="GO" id="GO:0003677">
    <property type="term" value="F:DNA binding"/>
    <property type="evidence" value="ECO:0007669"/>
    <property type="project" value="UniProtKB-KW"/>
</dbReference>
<dbReference type="AlphaFoldDB" id="A0A7W4Z0V1"/>
<evidence type="ECO:0000313" key="2">
    <source>
        <dbReference type="Proteomes" id="UP000589626"/>
    </source>
</evidence>
<evidence type="ECO:0000313" key="1">
    <source>
        <dbReference type="EMBL" id="MBB3041161.1"/>
    </source>
</evidence>
<proteinExistence type="predicted"/>
<sequence length="239" mass="26456">MTATVAETATLAWGYTMADVDRLARFTARIRNTSLVGFDERYETAWLAIIERLYDGPEMPTSEDLIQVGKGAIRDEVNALLHHRGINNYTYQDTPNSWKYWSVISAADEDFTGRLVERLALPQVLALLTPGEYEAIAALAANGTQAAAAAAVGIKPSAFTARIARARQRIIEAWFEHETPRKSTTKGNDIACSAGHPRATHSTKDSLGHWDCRTCRRRRDLAGYHRRKPLAKTSAAALD</sequence>
<organism evidence="1 2">
    <name type="scientific">Nocardioides soli</name>
    <dbReference type="NCBI Taxonomy" id="1036020"/>
    <lineage>
        <taxon>Bacteria</taxon>
        <taxon>Bacillati</taxon>
        <taxon>Actinomycetota</taxon>
        <taxon>Actinomycetes</taxon>
        <taxon>Propionibacteriales</taxon>
        <taxon>Nocardioidaceae</taxon>
        <taxon>Nocardioides</taxon>
    </lineage>
</organism>
<reference evidence="1 2" key="1">
    <citation type="submission" date="2020-08" db="EMBL/GenBank/DDBJ databases">
        <title>Sequencing the genomes of 1000 actinobacteria strains.</title>
        <authorList>
            <person name="Klenk H.-P."/>
        </authorList>
    </citation>
    <scope>NUCLEOTIDE SEQUENCE [LARGE SCALE GENOMIC DNA]</scope>
    <source>
        <strain evidence="1 2">DSM 105498</strain>
    </source>
</reference>
<gene>
    <name evidence="1" type="ORF">FHU40_000962</name>
</gene>
<keyword evidence="1" id="KW-0238">DNA-binding</keyword>
<accession>A0A7W4Z0V1</accession>
<keyword evidence="2" id="KW-1185">Reference proteome</keyword>